<comment type="pathway">
    <text evidence="3 18">Phospholipid metabolism; CDP-diacylglycerol biosynthesis; CDP-diacylglycerol from sn-glycerol 3-phosphate: step 3/3.</text>
</comment>
<name>A0A095Z5L1_9BURK</name>
<dbReference type="GO" id="GO:0004605">
    <property type="term" value="F:phosphatidate cytidylyltransferase activity"/>
    <property type="evidence" value="ECO:0007669"/>
    <property type="project" value="UniProtKB-EC"/>
</dbReference>
<keyword evidence="8" id="KW-1003">Cell membrane</keyword>
<comment type="catalytic activity">
    <reaction evidence="1 18">
        <text>a 1,2-diacyl-sn-glycero-3-phosphate + CTP + H(+) = a CDP-1,2-diacyl-sn-glycerol + diphosphate</text>
        <dbReference type="Rhea" id="RHEA:16229"/>
        <dbReference type="ChEBI" id="CHEBI:15378"/>
        <dbReference type="ChEBI" id="CHEBI:33019"/>
        <dbReference type="ChEBI" id="CHEBI:37563"/>
        <dbReference type="ChEBI" id="CHEBI:58332"/>
        <dbReference type="ChEBI" id="CHEBI:58608"/>
        <dbReference type="EC" id="2.7.7.41"/>
    </reaction>
</comment>
<keyword evidence="10 18" id="KW-0808">Transferase</keyword>
<evidence type="ECO:0000256" key="11">
    <source>
        <dbReference type="ARBA" id="ARBA00022692"/>
    </source>
</evidence>
<keyword evidence="16" id="KW-0594">Phospholipid biosynthesis</keyword>
<evidence type="ECO:0000256" key="9">
    <source>
        <dbReference type="ARBA" id="ARBA00022516"/>
    </source>
</evidence>
<keyword evidence="15 19" id="KW-0472">Membrane</keyword>
<dbReference type="Proteomes" id="UP000029629">
    <property type="component" value="Unassembled WGS sequence"/>
</dbReference>
<evidence type="ECO:0000256" key="16">
    <source>
        <dbReference type="ARBA" id="ARBA00023209"/>
    </source>
</evidence>
<feature type="transmembrane region" description="Helical" evidence="19">
    <location>
        <begin position="151"/>
        <end position="169"/>
    </location>
</feature>
<keyword evidence="13 19" id="KW-1133">Transmembrane helix</keyword>
<comment type="subcellular location">
    <subcellularLocation>
        <location evidence="2">Cell membrane</location>
        <topology evidence="2">Multi-pass membrane protein</topology>
    </subcellularLocation>
</comment>
<evidence type="ECO:0000256" key="2">
    <source>
        <dbReference type="ARBA" id="ARBA00004651"/>
    </source>
</evidence>
<evidence type="ECO:0000256" key="18">
    <source>
        <dbReference type="RuleBase" id="RU003938"/>
    </source>
</evidence>
<keyword evidence="14" id="KW-0443">Lipid metabolism</keyword>
<reference evidence="20 21" key="1">
    <citation type="submission" date="2014-07" db="EMBL/GenBank/DDBJ databases">
        <authorList>
            <person name="McCorrison J."/>
            <person name="Sanka R."/>
            <person name="Torralba M."/>
            <person name="Gillis M."/>
            <person name="Haft D.H."/>
            <person name="Methe B."/>
            <person name="Sutton G."/>
            <person name="Nelson K.E."/>
        </authorList>
    </citation>
    <scope>NUCLEOTIDE SEQUENCE [LARGE SCALE GENOMIC DNA]</scope>
    <source>
        <strain evidence="20 21">DNF00040</strain>
    </source>
</reference>
<evidence type="ECO:0000256" key="7">
    <source>
        <dbReference type="ARBA" id="ARBA00019373"/>
    </source>
</evidence>
<dbReference type="GO" id="GO:0016024">
    <property type="term" value="P:CDP-diacylglycerol biosynthetic process"/>
    <property type="evidence" value="ECO:0007669"/>
    <property type="project" value="UniProtKB-UniPathway"/>
</dbReference>
<keyword evidence="21" id="KW-1185">Reference proteome</keyword>
<comment type="pathway">
    <text evidence="4">Lipid metabolism.</text>
</comment>
<evidence type="ECO:0000256" key="5">
    <source>
        <dbReference type="ARBA" id="ARBA00010185"/>
    </source>
</evidence>
<evidence type="ECO:0000256" key="3">
    <source>
        <dbReference type="ARBA" id="ARBA00005119"/>
    </source>
</evidence>
<dbReference type="GO" id="GO:0005886">
    <property type="term" value="C:plasma membrane"/>
    <property type="evidence" value="ECO:0007669"/>
    <property type="project" value="UniProtKB-SubCell"/>
</dbReference>
<dbReference type="EC" id="2.7.7.41" evidence="6 18"/>
<keyword evidence="9" id="KW-0444">Lipid biosynthesis</keyword>
<feature type="transmembrane region" description="Helical" evidence="19">
    <location>
        <begin position="190"/>
        <end position="209"/>
    </location>
</feature>
<comment type="similarity">
    <text evidence="5 18">Belongs to the CDS family.</text>
</comment>
<evidence type="ECO:0000256" key="19">
    <source>
        <dbReference type="SAM" id="Phobius"/>
    </source>
</evidence>
<dbReference type="PROSITE" id="PS01315">
    <property type="entry name" value="CDS"/>
    <property type="match status" value="1"/>
</dbReference>
<evidence type="ECO:0000256" key="13">
    <source>
        <dbReference type="ARBA" id="ARBA00022989"/>
    </source>
</evidence>
<evidence type="ECO:0000256" key="12">
    <source>
        <dbReference type="ARBA" id="ARBA00022695"/>
    </source>
</evidence>
<feature type="transmembrane region" description="Helical" evidence="19">
    <location>
        <begin position="224"/>
        <end position="247"/>
    </location>
</feature>
<feature type="transmembrane region" description="Helical" evidence="19">
    <location>
        <begin position="27"/>
        <end position="44"/>
    </location>
</feature>
<dbReference type="InterPro" id="IPR000374">
    <property type="entry name" value="PC_trans"/>
</dbReference>
<evidence type="ECO:0000256" key="4">
    <source>
        <dbReference type="ARBA" id="ARBA00005189"/>
    </source>
</evidence>
<dbReference type="eggNOG" id="COG0575">
    <property type="taxonomic scope" value="Bacteria"/>
</dbReference>
<evidence type="ECO:0000313" key="20">
    <source>
        <dbReference type="EMBL" id="KGF30015.1"/>
    </source>
</evidence>
<organism evidence="20 21">
    <name type="scientific">Oligella urethralis DNF00040</name>
    <dbReference type="NCBI Taxonomy" id="1401065"/>
    <lineage>
        <taxon>Bacteria</taxon>
        <taxon>Pseudomonadati</taxon>
        <taxon>Pseudomonadota</taxon>
        <taxon>Betaproteobacteria</taxon>
        <taxon>Burkholderiales</taxon>
        <taxon>Alcaligenaceae</taxon>
        <taxon>Oligella</taxon>
    </lineage>
</organism>
<sequence length="290" mass="31598">MLRERLITAVVLLLILAVLLALEQSVYFAIFCVIASGLTLAEWWRISMDTRYQMAAYAVAAGLTLLAIYVTLKLPTGVADSAPLTASLLFELGFIFSVISAFIWLVIVPFVLARAQTDRKAQPVFHSLFGLFTVAATALALVFFVQYLGSWFVLSYFILIWCADSFAYFGGRYFGGPKLAPAISPGKTRSGAICGIAAATIWLVLSAYVSPSSFGGILLQQSNLFVVVLSACVLSIYSIMGDLYESLMKRRAGLKDSSRILPGHGGVWDRLDSALVVTPLTFLLIYLFQA</sequence>
<evidence type="ECO:0000256" key="14">
    <source>
        <dbReference type="ARBA" id="ARBA00023098"/>
    </source>
</evidence>
<keyword evidence="17" id="KW-1208">Phospholipid metabolism</keyword>
<dbReference type="EMBL" id="JRNI01000031">
    <property type="protein sequence ID" value="KGF30015.1"/>
    <property type="molecule type" value="Genomic_DNA"/>
</dbReference>
<dbReference type="UniPathway" id="UPA00557">
    <property type="reaction ID" value="UER00614"/>
</dbReference>
<feature type="transmembrane region" description="Helical" evidence="19">
    <location>
        <begin position="56"/>
        <end position="72"/>
    </location>
</feature>
<evidence type="ECO:0000313" key="21">
    <source>
        <dbReference type="Proteomes" id="UP000029629"/>
    </source>
</evidence>
<dbReference type="PANTHER" id="PTHR46382:SF1">
    <property type="entry name" value="PHOSPHATIDATE CYTIDYLYLTRANSFERASE"/>
    <property type="match status" value="1"/>
</dbReference>
<proteinExistence type="inferred from homology"/>
<dbReference type="AlphaFoldDB" id="A0A095Z5L1"/>
<keyword evidence="12 18" id="KW-0548">Nucleotidyltransferase</keyword>
<feature type="transmembrane region" description="Helical" evidence="19">
    <location>
        <begin position="124"/>
        <end position="145"/>
    </location>
</feature>
<feature type="transmembrane region" description="Helical" evidence="19">
    <location>
        <begin position="92"/>
        <end position="112"/>
    </location>
</feature>
<accession>A0A095Z5L1</accession>
<evidence type="ECO:0000256" key="17">
    <source>
        <dbReference type="ARBA" id="ARBA00023264"/>
    </source>
</evidence>
<keyword evidence="11 18" id="KW-0812">Transmembrane</keyword>
<gene>
    <name evidence="20" type="ORF">HMPREF2130_08115</name>
</gene>
<evidence type="ECO:0000256" key="1">
    <source>
        <dbReference type="ARBA" id="ARBA00001698"/>
    </source>
</evidence>
<dbReference type="Pfam" id="PF01148">
    <property type="entry name" value="CTP_transf_1"/>
    <property type="match status" value="1"/>
</dbReference>
<dbReference type="OrthoDB" id="9799199at2"/>
<evidence type="ECO:0000256" key="15">
    <source>
        <dbReference type="ARBA" id="ARBA00023136"/>
    </source>
</evidence>
<evidence type="ECO:0000256" key="10">
    <source>
        <dbReference type="ARBA" id="ARBA00022679"/>
    </source>
</evidence>
<evidence type="ECO:0000256" key="6">
    <source>
        <dbReference type="ARBA" id="ARBA00012487"/>
    </source>
</evidence>
<comment type="caution">
    <text evidence="20">The sequence shown here is derived from an EMBL/GenBank/DDBJ whole genome shotgun (WGS) entry which is preliminary data.</text>
</comment>
<dbReference type="RefSeq" id="WP_036559850.1">
    <property type="nucleotide sequence ID" value="NZ_JRNI01000031.1"/>
</dbReference>
<dbReference type="PANTHER" id="PTHR46382">
    <property type="entry name" value="PHOSPHATIDATE CYTIDYLYLTRANSFERASE"/>
    <property type="match status" value="1"/>
</dbReference>
<protein>
    <recommendedName>
        <fullName evidence="7 18">Phosphatidate cytidylyltransferase</fullName>
        <ecNumber evidence="6 18">2.7.7.41</ecNumber>
    </recommendedName>
</protein>
<evidence type="ECO:0000256" key="8">
    <source>
        <dbReference type="ARBA" id="ARBA00022475"/>
    </source>
</evidence>